<dbReference type="AlphaFoldDB" id="A0AAX3RN68"/>
<organism evidence="1 2">
    <name type="scientific">Bacillus subtilis</name>
    <dbReference type="NCBI Taxonomy" id="1423"/>
    <lineage>
        <taxon>Bacteria</taxon>
        <taxon>Bacillati</taxon>
        <taxon>Bacillota</taxon>
        <taxon>Bacilli</taxon>
        <taxon>Bacillales</taxon>
        <taxon>Bacillaceae</taxon>
        <taxon>Bacillus</taxon>
    </lineage>
</organism>
<accession>A0AAX3RN68</accession>
<protein>
    <submittedName>
        <fullName evidence="1">Uncharacterized protein</fullName>
    </submittedName>
</protein>
<evidence type="ECO:0000313" key="2">
    <source>
        <dbReference type="Proteomes" id="UP001214898"/>
    </source>
</evidence>
<dbReference type="Proteomes" id="UP001214898">
    <property type="component" value="Chromosome"/>
</dbReference>
<evidence type="ECO:0000313" key="1">
    <source>
        <dbReference type="EMBL" id="WEY85311.1"/>
    </source>
</evidence>
<dbReference type="EMBL" id="CP120576">
    <property type="protein sequence ID" value="WEY85311.1"/>
    <property type="molecule type" value="Genomic_DNA"/>
</dbReference>
<reference evidence="1" key="1">
    <citation type="submission" date="2025-02" db="EMBL/GenBank/DDBJ databases">
        <title>Complete genome sequences of 52 Bacillus and Priestia strains isolated from West-African fermentations and 26 reference strains from the DSMZ collection.</title>
        <authorList>
            <person name="Wiedenbein E.S."/>
            <person name="Canoy T.S."/>
            <person name="Hui Y."/>
            <person name="Parkouda C."/>
            <person name="Dawende C."/>
            <person name="Ametefe E."/>
            <person name="Jespersen L."/>
            <person name="Nielsen D.S."/>
        </authorList>
    </citation>
    <scope>NUCLEOTIDE SEQUENCE</scope>
    <source>
        <strain evidence="1">PRO56</strain>
    </source>
</reference>
<name>A0AAX3RN68_BACIU</name>
<gene>
    <name evidence="1" type="ORF">P5633_03535</name>
</gene>
<sequence>MSFTKGELHPEYEQKKINLHSYLPRNVQIPALPEGESLLTITNCVIKPSSQGYNLMKERIEVDFIDEVNRPLKQIFYVDTGMVNFAKFVDNILGEVPIEEFDPNSLVGVKIIAFIFHNYLSNGKGYANIATCELYEQNQLESETR</sequence>
<proteinExistence type="predicted"/>